<proteinExistence type="predicted"/>
<accession>A0A9W5MZ37</accession>
<dbReference type="Proteomes" id="UP000004621">
    <property type="component" value="Unassembled WGS sequence"/>
</dbReference>
<reference evidence="2 3" key="1">
    <citation type="submission" date="2010-01" db="EMBL/GenBank/DDBJ databases">
        <authorList>
            <person name="Weinstock G."/>
            <person name="Sodergren E."/>
            <person name="Clifton S."/>
            <person name="Fulton L."/>
            <person name="Fulton B."/>
            <person name="Courtney L."/>
            <person name="Fronick C."/>
            <person name="Harrison M."/>
            <person name="Strong C."/>
            <person name="Farmer C."/>
            <person name="Delahaunty K."/>
            <person name="Markovic C."/>
            <person name="Hall O."/>
            <person name="Minx P."/>
            <person name="Tomlinson C."/>
            <person name="Mitreva M."/>
            <person name="Nelson J."/>
            <person name="Hou S."/>
            <person name="Wollam A."/>
            <person name="Pepin K.H."/>
            <person name="Johnson M."/>
            <person name="Bhonagiri V."/>
            <person name="Nash W.E."/>
            <person name="Warren W."/>
            <person name="Chinwalla A."/>
            <person name="Mardis E.R."/>
            <person name="Wilson R.K."/>
        </authorList>
    </citation>
    <scope>NUCLEOTIDE SEQUENCE [LARGE SCALE GENOMIC DNA]</scope>
    <source>
        <strain evidence="2 3">NJ9703</strain>
    </source>
</reference>
<evidence type="ECO:0000313" key="3">
    <source>
        <dbReference type="Proteomes" id="UP000004621"/>
    </source>
</evidence>
<gene>
    <name evidence="2" type="ORF">NEISUBOT_04705</name>
</gene>
<evidence type="ECO:0000313" key="2">
    <source>
        <dbReference type="EMBL" id="EFC51997.1"/>
    </source>
</evidence>
<evidence type="ECO:0000256" key="1">
    <source>
        <dbReference type="SAM" id="MobiDB-lite"/>
    </source>
</evidence>
<dbReference type="AlphaFoldDB" id="A0A9W5MZ37"/>
<protein>
    <submittedName>
        <fullName evidence="2">Uncharacterized protein</fullName>
    </submittedName>
</protein>
<name>A0A9W5MZ37_NEISU</name>
<organism evidence="2 3">
    <name type="scientific">Neisseria subflava NJ9703</name>
    <dbReference type="NCBI Taxonomy" id="546268"/>
    <lineage>
        <taxon>Bacteria</taxon>
        <taxon>Pseudomonadati</taxon>
        <taxon>Pseudomonadota</taxon>
        <taxon>Betaproteobacteria</taxon>
        <taxon>Neisseriales</taxon>
        <taxon>Neisseriaceae</taxon>
        <taxon>Neisseria</taxon>
    </lineage>
</organism>
<dbReference type="EMBL" id="ACEO02000007">
    <property type="protein sequence ID" value="EFC51997.1"/>
    <property type="molecule type" value="Genomic_DNA"/>
</dbReference>
<comment type="caution">
    <text evidence="2">The sequence shown here is derived from an EMBL/GenBank/DDBJ whole genome shotgun (WGS) entry which is preliminary data.</text>
</comment>
<sequence length="74" mass="8533">MRPNALTLIGNLFFKERIELYSTIFKSQLKLSKISTNCVILSASFSSPRQQRRTELYASKQNQSTPFSKLFSKI</sequence>
<feature type="region of interest" description="Disordered" evidence="1">
    <location>
        <begin position="54"/>
        <end position="74"/>
    </location>
</feature>